<dbReference type="GO" id="GO:0000055">
    <property type="term" value="P:ribosomal large subunit export from nucleus"/>
    <property type="evidence" value="ECO:0007669"/>
    <property type="project" value="UniProtKB-UniRule"/>
</dbReference>
<name>A0A818KAP9_9BILA</name>
<dbReference type="PANTHER" id="PTHR12730">
    <property type="entry name" value="HSDA/SDA1-RELATED"/>
    <property type="match status" value="1"/>
</dbReference>
<keyword evidence="1" id="KW-0813">Transport</keyword>
<keyword evidence="1" id="KW-0539">Nucleus</keyword>
<keyword evidence="1" id="KW-0653">Protein transport</keyword>
<sequence>MFMDVLRLYSTVLNNDIRLIIVCALILMRNRGLIDCMSLCELFFLRLLQCQDRLLRATIHTYIINDIKKQNEKYKNHKLNSTLQNFMCTIIKESNPIAVKMALEDYS</sequence>
<dbReference type="PANTHER" id="PTHR12730:SF0">
    <property type="entry name" value="PROTEIN SDA1 HOMOLOG"/>
    <property type="match status" value="1"/>
</dbReference>
<dbReference type="GO" id="GO:0015031">
    <property type="term" value="P:protein transport"/>
    <property type="evidence" value="ECO:0007669"/>
    <property type="project" value="UniProtKB-KW"/>
</dbReference>
<evidence type="ECO:0000259" key="2">
    <source>
        <dbReference type="Pfam" id="PF08158"/>
    </source>
</evidence>
<keyword evidence="1" id="KW-0690">Ribosome biogenesis</keyword>
<comment type="caution">
    <text evidence="3">The sequence shown here is derived from an EMBL/GenBank/DDBJ whole genome shotgun (WGS) entry which is preliminary data.</text>
</comment>
<evidence type="ECO:0000256" key="1">
    <source>
        <dbReference type="RuleBase" id="RU365057"/>
    </source>
</evidence>
<dbReference type="InterPro" id="IPR027312">
    <property type="entry name" value="Sda1"/>
</dbReference>
<evidence type="ECO:0000313" key="3">
    <source>
        <dbReference type="EMBL" id="CAF3556814.1"/>
    </source>
</evidence>
<protein>
    <recommendedName>
        <fullName evidence="1">Protein SDA1</fullName>
    </recommendedName>
</protein>
<dbReference type="GO" id="GO:0042273">
    <property type="term" value="P:ribosomal large subunit biogenesis"/>
    <property type="evidence" value="ECO:0007669"/>
    <property type="project" value="UniProtKB-UniRule"/>
</dbReference>
<organism evidence="3 4">
    <name type="scientific">Rotaria sordida</name>
    <dbReference type="NCBI Taxonomy" id="392033"/>
    <lineage>
        <taxon>Eukaryota</taxon>
        <taxon>Metazoa</taxon>
        <taxon>Spiralia</taxon>
        <taxon>Gnathifera</taxon>
        <taxon>Rotifera</taxon>
        <taxon>Eurotatoria</taxon>
        <taxon>Bdelloidea</taxon>
        <taxon>Philodinida</taxon>
        <taxon>Philodinidae</taxon>
        <taxon>Rotaria</taxon>
    </lineage>
</organism>
<dbReference type="Proteomes" id="UP000663823">
    <property type="component" value="Unassembled WGS sequence"/>
</dbReference>
<comment type="function">
    <text evidence="1">Required for 60S pre-ribosomal subunits export to the cytoplasm.</text>
</comment>
<comment type="subcellular location">
    <subcellularLocation>
        <location evidence="1">Nucleus</location>
        <location evidence="1">Nucleolus</location>
    </subcellularLocation>
</comment>
<dbReference type="Pfam" id="PF08158">
    <property type="entry name" value="SDA1_HEAT"/>
    <property type="match status" value="1"/>
</dbReference>
<dbReference type="AlphaFoldDB" id="A0A818KAP9"/>
<gene>
    <name evidence="3" type="ORF">OTI717_LOCUS4594</name>
</gene>
<proteinExistence type="inferred from homology"/>
<comment type="similarity">
    <text evidence="1">Belongs to the SDA1 family.</text>
</comment>
<accession>A0A818KAP9</accession>
<dbReference type="InterPro" id="IPR012977">
    <property type="entry name" value="SDA1_N"/>
</dbReference>
<dbReference type="EMBL" id="CAJOAX010000280">
    <property type="protein sequence ID" value="CAF3556814.1"/>
    <property type="molecule type" value="Genomic_DNA"/>
</dbReference>
<dbReference type="GO" id="GO:0005730">
    <property type="term" value="C:nucleolus"/>
    <property type="evidence" value="ECO:0007669"/>
    <property type="project" value="UniProtKB-SubCell"/>
</dbReference>
<feature type="domain" description="SDA1 N-terminal" evidence="2">
    <location>
        <begin position="3"/>
        <end position="103"/>
    </location>
</feature>
<evidence type="ECO:0000313" key="4">
    <source>
        <dbReference type="Proteomes" id="UP000663823"/>
    </source>
</evidence>
<reference evidence="3" key="1">
    <citation type="submission" date="2021-02" db="EMBL/GenBank/DDBJ databases">
        <authorList>
            <person name="Nowell W R."/>
        </authorList>
    </citation>
    <scope>NUCLEOTIDE SEQUENCE</scope>
</reference>